<feature type="compositionally biased region" description="Polar residues" evidence="1">
    <location>
        <begin position="250"/>
        <end position="266"/>
    </location>
</feature>
<dbReference type="Proteomes" id="UP000886523">
    <property type="component" value="Unassembled WGS sequence"/>
</dbReference>
<dbReference type="AlphaFoldDB" id="A0A9P6DNT8"/>
<evidence type="ECO:0000313" key="2">
    <source>
        <dbReference type="EMBL" id="KAF9505599.1"/>
    </source>
</evidence>
<organism evidence="2 3">
    <name type="scientific">Hydnum rufescens UP504</name>
    <dbReference type="NCBI Taxonomy" id="1448309"/>
    <lineage>
        <taxon>Eukaryota</taxon>
        <taxon>Fungi</taxon>
        <taxon>Dikarya</taxon>
        <taxon>Basidiomycota</taxon>
        <taxon>Agaricomycotina</taxon>
        <taxon>Agaricomycetes</taxon>
        <taxon>Cantharellales</taxon>
        <taxon>Hydnaceae</taxon>
        <taxon>Hydnum</taxon>
    </lineage>
</organism>
<evidence type="ECO:0000313" key="3">
    <source>
        <dbReference type="Proteomes" id="UP000886523"/>
    </source>
</evidence>
<accession>A0A9P6DNT8</accession>
<name>A0A9P6DNT8_9AGAM</name>
<dbReference type="EMBL" id="MU129145">
    <property type="protein sequence ID" value="KAF9505599.1"/>
    <property type="molecule type" value="Genomic_DNA"/>
</dbReference>
<feature type="region of interest" description="Disordered" evidence="1">
    <location>
        <begin position="245"/>
        <end position="266"/>
    </location>
</feature>
<keyword evidence="3" id="KW-1185">Reference proteome</keyword>
<comment type="caution">
    <text evidence="2">The sequence shown here is derived from an EMBL/GenBank/DDBJ whole genome shotgun (WGS) entry which is preliminary data.</text>
</comment>
<protein>
    <submittedName>
        <fullName evidence="2">Uncharacterized protein</fullName>
    </submittedName>
</protein>
<sequence>MKALRPTPHFPKRVAVDTLEASAKLPLAANDRKHNEIGEFEDGDEYMSEEDQDTEHAKSLASFTPTECRLIAVGCPLTHSLQQILEMYKAQTNKTSMNGRGLQVKGKFLSDHARSRADTLKAEFRASMLVFQPEVLIFDVATCRSPMDGLRSEQSRDEMNRARISEAPLNLSNLARLFGERNKHLQRILDMYDSTYAGVSESRLFLVQEVDNDGTFPWTIPVMAMITLLCSEENVHGTWESMETIGKASTGDNRGTNCGTQRSDRH</sequence>
<reference evidence="2" key="1">
    <citation type="journal article" date="2020" name="Nat. Commun.">
        <title>Large-scale genome sequencing of mycorrhizal fungi provides insights into the early evolution of symbiotic traits.</title>
        <authorList>
            <person name="Miyauchi S."/>
            <person name="Kiss E."/>
            <person name="Kuo A."/>
            <person name="Drula E."/>
            <person name="Kohler A."/>
            <person name="Sanchez-Garcia M."/>
            <person name="Morin E."/>
            <person name="Andreopoulos B."/>
            <person name="Barry K.W."/>
            <person name="Bonito G."/>
            <person name="Buee M."/>
            <person name="Carver A."/>
            <person name="Chen C."/>
            <person name="Cichocki N."/>
            <person name="Clum A."/>
            <person name="Culley D."/>
            <person name="Crous P.W."/>
            <person name="Fauchery L."/>
            <person name="Girlanda M."/>
            <person name="Hayes R.D."/>
            <person name="Keri Z."/>
            <person name="LaButti K."/>
            <person name="Lipzen A."/>
            <person name="Lombard V."/>
            <person name="Magnuson J."/>
            <person name="Maillard F."/>
            <person name="Murat C."/>
            <person name="Nolan M."/>
            <person name="Ohm R.A."/>
            <person name="Pangilinan J."/>
            <person name="Pereira M.F."/>
            <person name="Perotto S."/>
            <person name="Peter M."/>
            <person name="Pfister S."/>
            <person name="Riley R."/>
            <person name="Sitrit Y."/>
            <person name="Stielow J.B."/>
            <person name="Szollosi G."/>
            <person name="Zifcakova L."/>
            <person name="Stursova M."/>
            <person name="Spatafora J.W."/>
            <person name="Tedersoo L."/>
            <person name="Vaario L.M."/>
            <person name="Yamada A."/>
            <person name="Yan M."/>
            <person name="Wang P."/>
            <person name="Xu J."/>
            <person name="Bruns T."/>
            <person name="Baldrian P."/>
            <person name="Vilgalys R."/>
            <person name="Dunand C."/>
            <person name="Henrissat B."/>
            <person name="Grigoriev I.V."/>
            <person name="Hibbett D."/>
            <person name="Nagy L.G."/>
            <person name="Martin F.M."/>
        </authorList>
    </citation>
    <scope>NUCLEOTIDE SEQUENCE</scope>
    <source>
        <strain evidence="2">UP504</strain>
    </source>
</reference>
<evidence type="ECO:0000256" key="1">
    <source>
        <dbReference type="SAM" id="MobiDB-lite"/>
    </source>
</evidence>
<gene>
    <name evidence="2" type="ORF">BS47DRAFT_519782</name>
</gene>
<proteinExistence type="predicted"/>